<gene>
    <name evidence="11" type="ORF">LZC95_29705</name>
</gene>
<evidence type="ECO:0000256" key="4">
    <source>
        <dbReference type="ARBA" id="ARBA00022692"/>
    </source>
</evidence>
<evidence type="ECO:0000256" key="9">
    <source>
        <dbReference type="SAM" id="SignalP"/>
    </source>
</evidence>
<proteinExistence type="predicted"/>
<feature type="domain" description="TonB-dependent receptor plug" evidence="10">
    <location>
        <begin position="167"/>
        <end position="260"/>
    </location>
</feature>
<keyword evidence="6" id="KW-0472">Membrane</keyword>
<dbReference type="InterPro" id="IPR036942">
    <property type="entry name" value="Beta-barrel_TonB_sf"/>
</dbReference>
<dbReference type="SUPFAM" id="SSF74653">
    <property type="entry name" value="TolA/TonB C-terminal domain"/>
    <property type="match status" value="1"/>
</dbReference>
<keyword evidence="7" id="KW-0998">Cell outer membrane</keyword>
<dbReference type="Gene3D" id="2.40.170.20">
    <property type="entry name" value="TonB-dependent receptor, beta-barrel domain"/>
    <property type="match status" value="1"/>
</dbReference>
<dbReference type="Pfam" id="PF07715">
    <property type="entry name" value="Plug"/>
    <property type="match status" value="1"/>
</dbReference>
<dbReference type="InterPro" id="IPR012910">
    <property type="entry name" value="Plug_dom"/>
</dbReference>
<keyword evidence="11" id="KW-0675">Receptor</keyword>
<keyword evidence="4" id="KW-0812">Transmembrane</keyword>
<reference evidence="11 12" key="1">
    <citation type="submission" date="2021-12" db="EMBL/GenBank/DDBJ databases">
        <title>Discovery of the Pendulisporaceae a myxobacterial family with distinct sporulation behavior and unique specialized metabolism.</title>
        <authorList>
            <person name="Garcia R."/>
            <person name="Popoff A."/>
            <person name="Bader C.D."/>
            <person name="Loehr J."/>
            <person name="Walesch S."/>
            <person name="Walt C."/>
            <person name="Boldt J."/>
            <person name="Bunk B."/>
            <person name="Haeckl F.J.F.P.J."/>
            <person name="Gunesch A.P."/>
            <person name="Birkelbach J."/>
            <person name="Nuebel U."/>
            <person name="Pietschmann T."/>
            <person name="Bach T."/>
            <person name="Mueller R."/>
        </authorList>
    </citation>
    <scope>NUCLEOTIDE SEQUENCE [LARGE SCALE GENOMIC DNA]</scope>
    <source>
        <strain evidence="11 12">MSr12523</strain>
    </source>
</reference>
<feature type="compositionally biased region" description="Gly residues" evidence="8">
    <location>
        <begin position="627"/>
        <end position="637"/>
    </location>
</feature>
<accession>A0ABZ2JVX0</accession>
<dbReference type="Gene3D" id="3.30.1150.10">
    <property type="match status" value="1"/>
</dbReference>
<dbReference type="EMBL" id="CP089982">
    <property type="protein sequence ID" value="WXA90616.1"/>
    <property type="molecule type" value="Genomic_DNA"/>
</dbReference>
<evidence type="ECO:0000256" key="7">
    <source>
        <dbReference type="ARBA" id="ARBA00023237"/>
    </source>
</evidence>
<sequence length="804" mass="86809">MRWQTLAATLATVAMCVFGVRPAKAQATDTVPPALTSAPEVPYPPGARGDAVVVLVLTVNADGTVRSVVPETTQEPFATAAAEAAMTFRFQPATRNGTAVAAKIRMELAFRAPPPEPERMPDPPRRGAPAARQQVHEVPEVHDVREVQDVREVRVAGERVEPSRTATLSRAEVREIPGTFGDPFRAIEMMPGVTPIVSGLPFFFVRGAPPGNVGYFLDGVRVPLLFHVGAGPSVIHPALVERVDLYPGGYPARFGRYAGGIVSGEMTAPRPETHGEYNLRAFDAGAWAETGFENGRGTISLGGRYSYTAALLSRLASDTVLDYWDYQLRATYDLTPDDRVGVFAFGSYDFLGQKTPTETLPLFASEFHRVDLRYDRRLGEGSTLRTAFTLGFDRTRLSQGRRLQDRMVGARTEIVHRVSPRVLVRAGTDVQMDSYAVVANEDELSPSASRVSSYFPSRTDLTMGARADVVYEAIPGFEITTGARVDFFSSQGSTAVGIDPRLMTRTNVGERVRVLAALGLAHQPPAFVVPVPGFQPGGLRGGLQRSIQESVGFELGLGAGTTLTLSAFHNTFFDMSDPLGAIPQDPGGCPPGAFPADSLGGDSAGFTPGWTPYCGPRFPPGTIGPDRSGGGGQGAGSRGEERAVEVFEVRSRGTAYGLEFFLKRKLTARLGGFLSYTLSRSTRYARGEKFVASFDRTHVANAAVAYDLGRHWRAGTRVVFYTGVPRADNPAVTSTERLPSFFRIDLRLEKRWQLGKTSWLSVVAEWMNVTLNKESISTDCTLRGCSVQTVGPVTIPSLGVEGGF</sequence>
<evidence type="ECO:0000256" key="2">
    <source>
        <dbReference type="ARBA" id="ARBA00022448"/>
    </source>
</evidence>
<evidence type="ECO:0000256" key="6">
    <source>
        <dbReference type="ARBA" id="ARBA00023136"/>
    </source>
</evidence>
<feature type="region of interest" description="Disordered" evidence="8">
    <location>
        <begin position="111"/>
        <end position="136"/>
    </location>
</feature>
<dbReference type="Gene3D" id="2.170.130.10">
    <property type="entry name" value="TonB-dependent receptor, plug domain"/>
    <property type="match status" value="1"/>
</dbReference>
<evidence type="ECO:0000256" key="1">
    <source>
        <dbReference type="ARBA" id="ARBA00004571"/>
    </source>
</evidence>
<evidence type="ECO:0000313" key="11">
    <source>
        <dbReference type="EMBL" id="WXA90616.1"/>
    </source>
</evidence>
<dbReference type="InterPro" id="IPR037066">
    <property type="entry name" value="Plug_dom_sf"/>
</dbReference>
<dbReference type="InterPro" id="IPR039426">
    <property type="entry name" value="TonB-dep_rcpt-like"/>
</dbReference>
<dbReference type="PANTHER" id="PTHR30069">
    <property type="entry name" value="TONB-DEPENDENT OUTER MEMBRANE RECEPTOR"/>
    <property type="match status" value="1"/>
</dbReference>
<name>A0ABZ2JVX0_9BACT</name>
<keyword evidence="5 9" id="KW-0732">Signal</keyword>
<dbReference type="PANTHER" id="PTHR30069:SF29">
    <property type="entry name" value="HEMOGLOBIN AND HEMOGLOBIN-HAPTOGLOBIN-BINDING PROTEIN 1-RELATED"/>
    <property type="match status" value="1"/>
</dbReference>
<organism evidence="11 12">
    <name type="scientific">Pendulispora brunnea</name>
    <dbReference type="NCBI Taxonomy" id="2905690"/>
    <lineage>
        <taxon>Bacteria</taxon>
        <taxon>Pseudomonadati</taxon>
        <taxon>Myxococcota</taxon>
        <taxon>Myxococcia</taxon>
        <taxon>Myxococcales</taxon>
        <taxon>Sorangiineae</taxon>
        <taxon>Pendulisporaceae</taxon>
        <taxon>Pendulispora</taxon>
    </lineage>
</organism>
<feature type="region of interest" description="Disordered" evidence="8">
    <location>
        <begin position="617"/>
        <end position="641"/>
    </location>
</feature>
<dbReference type="SUPFAM" id="SSF56935">
    <property type="entry name" value="Porins"/>
    <property type="match status" value="1"/>
</dbReference>
<protein>
    <submittedName>
        <fullName evidence="11">TonB-dependent receptor plug domain-containing protein</fullName>
    </submittedName>
</protein>
<evidence type="ECO:0000256" key="3">
    <source>
        <dbReference type="ARBA" id="ARBA00022452"/>
    </source>
</evidence>
<evidence type="ECO:0000256" key="5">
    <source>
        <dbReference type="ARBA" id="ARBA00022729"/>
    </source>
</evidence>
<feature type="compositionally biased region" description="Basic and acidic residues" evidence="8">
    <location>
        <begin position="116"/>
        <end position="125"/>
    </location>
</feature>
<feature type="chain" id="PRO_5047511212" evidence="9">
    <location>
        <begin position="26"/>
        <end position="804"/>
    </location>
</feature>
<dbReference type="RefSeq" id="WP_394841233.1">
    <property type="nucleotide sequence ID" value="NZ_CP089982.1"/>
</dbReference>
<dbReference type="Proteomes" id="UP001379533">
    <property type="component" value="Chromosome"/>
</dbReference>
<evidence type="ECO:0000313" key="12">
    <source>
        <dbReference type="Proteomes" id="UP001379533"/>
    </source>
</evidence>
<evidence type="ECO:0000256" key="8">
    <source>
        <dbReference type="SAM" id="MobiDB-lite"/>
    </source>
</evidence>
<comment type="subcellular location">
    <subcellularLocation>
        <location evidence="1">Cell outer membrane</location>
        <topology evidence="1">Multi-pass membrane protein</topology>
    </subcellularLocation>
</comment>
<keyword evidence="3" id="KW-1134">Transmembrane beta strand</keyword>
<keyword evidence="12" id="KW-1185">Reference proteome</keyword>
<keyword evidence="2" id="KW-0813">Transport</keyword>
<feature type="signal peptide" evidence="9">
    <location>
        <begin position="1"/>
        <end position="25"/>
    </location>
</feature>
<evidence type="ECO:0000259" key="10">
    <source>
        <dbReference type="Pfam" id="PF07715"/>
    </source>
</evidence>